<dbReference type="SUPFAM" id="SSF52047">
    <property type="entry name" value="RNI-like"/>
    <property type="match status" value="1"/>
</dbReference>
<dbReference type="InterPro" id="IPR052201">
    <property type="entry name" value="LRR-containing_regulator"/>
</dbReference>
<sequence>MVGNMVLDEVIQVFRNNQSLESIKMKGPFPRHRDDLVDLLLAMDQMKNLREIAIGAWYWAQYHVPFDKAWIPTVQNNQHTLNRLSLDCFDLSESMSNMTEALQHSNNLSFLGLRNCHITDDGLQKLVDCMVQENVVEQLTTLQLACNTALTTKSLPTLGQLISGHTSLEYLDLIGNKTCFEAPQQEEIESFVDVVGRNTTLKRLSLVSCGLVDDIAELLFASLKKNTTLKRLELDYNELTRANGMNKYCLQVLPQLKLTHLGMCGLRDIQQGSIPRTPEQQQRGILIPMVQEGRGNDRHHNHITSSWRCDGNMKTLRFLRHILAQNEHLLSFSIDCTCCQVQSKEFLQRNAIVHHVSTEIEQILSVGLHPLWMDQHRIVNIEASKSRSISSSTMRRKQAQQQYKILTEEQRRIHATTMYCFLQRNSHQFRPLSTPKQSHGSMHK</sequence>
<organism evidence="2">
    <name type="scientific">Entomoneis paludosa</name>
    <dbReference type="NCBI Taxonomy" id="265537"/>
    <lineage>
        <taxon>Eukaryota</taxon>
        <taxon>Sar</taxon>
        <taxon>Stramenopiles</taxon>
        <taxon>Ochrophyta</taxon>
        <taxon>Bacillariophyta</taxon>
        <taxon>Bacillariophyceae</taxon>
        <taxon>Bacillariophycidae</taxon>
        <taxon>Entomoneidaceae</taxon>
        <taxon>Entomoneis</taxon>
    </lineage>
</organism>
<name>A0A7S2YRB9_9STRA</name>
<dbReference type="InterPro" id="IPR032675">
    <property type="entry name" value="LRR_dom_sf"/>
</dbReference>
<keyword evidence="1" id="KW-0677">Repeat</keyword>
<dbReference type="EMBL" id="HBHT01037647">
    <property type="protein sequence ID" value="CAD9991257.1"/>
    <property type="molecule type" value="Transcribed_RNA"/>
</dbReference>
<dbReference type="Gene3D" id="3.80.10.10">
    <property type="entry name" value="Ribonuclease Inhibitor"/>
    <property type="match status" value="1"/>
</dbReference>
<accession>A0A7S2YRB9</accession>
<dbReference type="AlphaFoldDB" id="A0A7S2YRB9"/>
<dbReference type="PANTHER" id="PTHR24111:SF0">
    <property type="entry name" value="LEUCINE-RICH REPEAT-CONTAINING PROTEIN"/>
    <property type="match status" value="1"/>
</dbReference>
<dbReference type="Pfam" id="PF13516">
    <property type="entry name" value="LRR_6"/>
    <property type="match status" value="2"/>
</dbReference>
<evidence type="ECO:0000256" key="1">
    <source>
        <dbReference type="ARBA" id="ARBA00022737"/>
    </source>
</evidence>
<evidence type="ECO:0000313" key="2">
    <source>
        <dbReference type="EMBL" id="CAD9991257.1"/>
    </source>
</evidence>
<protein>
    <submittedName>
        <fullName evidence="2">Uncharacterized protein</fullName>
    </submittedName>
</protein>
<reference evidence="2" key="1">
    <citation type="submission" date="2021-01" db="EMBL/GenBank/DDBJ databases">
        <authorList>
            <person name="Corre E."/>
            <person name="Pelletier E."/>
            <person name="Niang G."/>
            <person name="Scheremetjew M."/>
            <person name="Finn R."/>
            <person name="Kale V."/>
            <person name="Holt S."/>
            <person name="Cochrane G."/>
            <person name="Meng A."/>
            <person name="Brown T."/>
            <person name="Cohen L."/>
        </authorList>
    </citation>
    <scope>NUCLEOTIDE SEQUENCE</scope>
    <source>
        <strain evidence="2">CCMP125</strain>
    </source>
</reference>
<proteinExistence type="predicted"/>
<gene>
    <name evidence="2" type="ORF">APAL1065_LOCUS25284</name>
</gene>
<dbReference type="InterPro" id="IPR001611">
    <property type="entry name" value="Leu-rich_rpt"/>
</dbReference>
<dbReference type="PANTHER" id="PTHR24111">
    <property type="entry name" value="LEUCINE-RICH REPEAT-CONTAINING PROTEIN 34"/>
    <property type="match status" value="1"/>
</dbReference>